<dbReference type="InterPro" id="IPR053136">
    <property type="entry name" value="UTP_pyrophosphatase-like"/>
</dbReference>
<dbReference type="RefSeq" id="WP_130169726.1">
    <property type="nucleotide sequence ID" value="NZ_SHMR01000001.1"/>
</dbReference>
<dbReference type="OrthoDB" id="308128at2157"/>
<dbReference type="Pfam" id="PF01863">
    <property type="entry name" value="YgjP-like"/>
    <property type="match status" value="1"/>
</dbReference>
<protein>
    <submittedName>
        <fullName evidence="2">M48 family peptidase</fullName>
    </submittedName>
</protein>
<proteinExistence type="predicted"/>
<evidence type="ECO:0000259" key="1">
    <source>
        <dbReference type="Pfam" id="PF01863"/>
    </source>
</evidence>
<dbReference type="CDD" id="cd07344">
    <property type="entry name" value="M48_yhfN_like"/>
    <property type="match status" value="1"/>
</dbReference>
<accession>A0A482Y3V3</accession>
<dbReference type="PANTHER" id="PTHR30399">
    <property type="entry name" value="UNCHARACTERIZED PROTEIN YGJP"/>
    <property type="match status" value="1"/>
</dbReference>
<dbReference type="Proteomes" id="UP000292704">
    <property type="component" value="Unassembled WGS sequence"/>
</dbReference>
<name>A0A482Y3V3_9EURY</name>
<evidence type="ECO:0000313" key="2">
    <source>
        <dbReference type="EMBL" id="RZH68765.1"/>
    </source>
</evidence>
<dbReference type="InterPro" id="IPR002725">
    <property type="entry name" value="YgjP-like_metallopeptidase"/>
</dbReference>
<reference evidence="2 3" key="1">
    <citation type="submission" date="2019-02" db="EMBL/GenBank/DDBJ databases">
        <title>Genome analysis provides insights into bioremediation potentialities and Haloocin production by Natrinema altunense strain 4.1R isolated from Chott Douz in Tunisian desert.</title>
        <authorList>
            <person name="Najjari A."/>
            <person name="Youssef N."/>
            <person name="Ben Dhia O."/>
            <person name="Ferjani R."/>
            <person name="El Hidri D."/>
            <person name="Ouzari H.I."/>
            <person name="Cherif A."/>
        </authorList>
    </citation>
    <scope>NUCLEOTIDE SEQUENCE [LARGE SCALE GENOMIC DNA]</scope>
    <source>
        <strain evidence="2 3">4.1R</strain>
    </source>
</reference>
<organism evidence="2 3">
    <name type="scientific">Natrinema altunense</name>
    <dbReference type="NCBI Taxonomy" id="222984"/>
    <lineage>
        <taxon>Archaea</taxon>
        <taxon>Methanobacteriati</taxon>
        <taxon>Methanobacteriota</taxon>
        <taxon>Stenosarchaea group</taxon>
        <taxon>Halobacteria</taxon>
        <taxon>Halobacteriales</taxon>
        <taxon>Natrialbaceae</taxon>
        <taxon>Natrinema</taxon>
    </lineage>
</organism>
<dbReference type="Gene3D" id="3.30.2010.10">
    <property type="entry name" value="Metalloproteases ('zincins'), catalytic domain"/>
    <property type="match status" value="1"/>
</dbReference>
<gene>
    <name evidence="2" type="ORF">ELS17_04695</name>
</gene>
<dbReference type="PANTHER" id="PTHR30399:SF1">
    <property type="entry name" value="UTP PYROPHOSPHATASE"/>
    <property type="match status" value="1"/>
</dbReference>
<comment type="caution">
    <text evidence="2">The sequence shown here is derived from an EMBL/GenBank/DDBJ whole genome shotgun (WGS) entry which is preliminary data.</text>
</comment>
<feature type="domain" description="YgjP-like metallopeptidase" evidence="1">
    <location>
        <begin position="30"/>
        <end position="228"/>
    </location>
</feature>
<dbReference type="EMBL" id="SHMR01000001">
    <property type="protein sequence ID" value="RZH68765.1"/>
    <property type="molecule type" value="Genomic_DNA"/>
</dbReference>
<evidence type="ECO:0000313" key="3">
    <source>
        <dbReference type="Proteomes" id="UP000292704"/>
    </source>
</evidence>
<dbReference type="AlphaFoldDB" id="A0A482Y3V3"/>
<sequence length="240" mass="27698">MPSENGASLRVFGETINYEVCRSDDANQPRIDVDIHGVTVVLPTGSGIDPEELVKDNAQWVLEKWRNYEAHREQAPSRSFEPGETFPYRGSELPVEVSDVDRSRVDSDAFILADNAVAETGIQDALEALYRREARSVFESRIDHYADNMGVEPGKLELRNQRTRWASCSPQRTLSFNWRLVMAPDDVINYVVIHELAHLREKNHTRRFWNIVRQYDSEYEAHVDWLTENSSKLIFTDDDL</sequence>